<sequence>MVECPFPVISTRYINISSPDSSFSASVLGKLYVYSYAYIVLGSVSLSKLEDNCRISNVVWVSRHSPFRLTAFSKFSEIHNAMIYGFHLHWTYFYCVKCDNSAHYCNVRALDHHFWACERYGSCPFYDLSDMCMREKWPGLVVYLKRKDIQKAIGKYAGIILAARFTLGITILLAVPFLYPQEDPTEINNSTHTGLNLLQAEE</sequence>
<organism evidence="2 3">
    <name type="scientific">Heracleum sosnowskyi</name>
    <dbReference type="NCBI Taxonomy" id="360622"/>
    <lineage>
        <taxon>Eukaryota</taxon>
        <taxon>Viridiplantae</taxon>
        <taxon>Streptophyta</taxon>
        <taxon>Embryophyta</taxon>
        <taxon>Tracheophyta</taxon>
        <taxon>Spermatophyta</taxon>
        <taxon>Magnoliopsida</taxon>
        <taxon>eudicotyledons</taxon>
        <taxon>Gunneridae</taxon>
        <taxon>Pentapetalae</taxon>
        <taxon>asterids</taxon>
        <taxon>campanulids</taxon>
        <taxon>Apiales</taxon>
        <taxon>Apiaceae</taxon>
        <taxon>Apioideae</taxon>
        <taxon>apioid superclade</taxon>
        <taxon>Tordylieae</taxon>
        <taxon>Tordyliinae</taxon>
        <taxon>Heracleum</taxon>
    </lineage>
</organism>
<gene>
    <name evidence="2" type="ORF">POM88_054060</name>
</gene>
<reference evidence="2" key="2">
    <citation type="submission" date="2023-05" db="EMBL/GenBank/DDBJ databases">
        <authorList>
            <person name="Schelkunov M.I."/>
        </authorList>
    </citation>
    <scope>NUCLEOTIDE SEQUENCE</scope>
    <source>
        <strain evidence="2">Hsosn_3</strain>
        <tissue evidence="2">Leaf</tissue>
    </source>
</reference>
<protein>
    <submittedName>
        <fullName evidence="2">Uncharacterized protein</fullName>
    </submittedName>
</protein>
<proteinExistence type="predicted"/>
<dbReference type="Proteomes" id="UP001237642">
    <property type="component" value="Unassembled WGS sequence"/>
</dbReference>
<comment type="caution">
    <text evidence="2">The sequence shown here is derived from an EMBL/GenBank/DDBJ whole genome shotgun (WGS) entry which is preliminary data.</text>
</comment>
<keyword evidence="1" id="KW-0472">Membrane</keyword>
<evidence type="ECO:0000256" key="1">
    <source>
        <dbReference type="SAM" id="Phobius"/>
    </source>
</evidence>
<evidence type="ECO:0000313" key="3">
    <source>
        <dbReference type="Proteomes" id="UP001237642"/>
    </source>
</evidence>
<keyword evidence="1" id="KW-1133">Transmembrane helix</keyword>
<evidence type="ECO:0000313" key="2">
    <source>
        <dbReference type="EMBL" id="KAK1351777.1"/>
    </source>
</evidence>
<keyword evidence="3" id="KW-1185">Reference proteome</keyword>
<keyword evidence="1" id="KW-0812">Transmembrane</keyword>
<name>A0AAD8GNX1_9APIA</name>
<dbReference type="AlphaFoldDB" id="A0AAD8GNX1"/>
<reference evidence="2" key="1">
    <citation type="submission" date="2023-02" db="EMBL/GenBank/DDBJ databases">
        <title>Genome of toxic invasive species Heracleum sosnowskyi carries increased number of genes despite the absence of recent whole-genome duplications.</title>
        <authorList>
            <person name="Schelkunov M."/>
            <person name="Shtratnikova V."/>
            <person name="Makarenko M."/>
            <person name="Klepikova A."/>
            <person name="Omelchenko D."/>
            <person name="Novikova G."/>
            <person name="Obukhova E."/>
            <person name="Bogdanov V."/>
            <person name="Penin A."/>
            <person name="Logacheva M."/>
        </authorList>
    </citation>
    <scope>NUCLEOTIDE SEQUENCE</scope>
    <source>
        <strain evidence="2">Hsosn_3</strain>
        <tissue evidence="2">Leaf</tissue>
    </source>
</reference>
<accession>A0AAD8GNX1</accession>
<dbReference type="EMBL" id="JAUIZM010000027">
    <property type="protein sequence ID" value="KAK1351777.1"/>
    <property type="molecule type" value="Genomic_DNA"/>
</dbReference>
<feature type="transmembrane region" description="Helical" evidence="1">
    <location>
        <begin position="156"/>
        <end position="179"/>
    </location>
</feature>